<evidence type="ECO:0000256" key="2">
    <source>
        <dbReference type="SAM" id="SignalP"/>
    </source>
</evidence>
<feature type="domain" description="Fe/B12 periplasmic-binding" evidence="3">
    <location>
        <begin position="59"/>
        <end position="338"/>
    </location>
</feature>
<comment type="similarity">
    <text evidence="1">Belongs to the bacterial solute-binding protein 8 family.</text>
</comment>
<dbReference type="Pfam" id="PF01497">
    <property type="entry name" value="Peripla_BP_2"/>
    <property type="match status" value="1"/>
</dbReference>
<dbReference type="PANTHER" id="PTHR30535">
    <property type="entry name" value="VITAMIN B12-BINDING PROTEIN"/>
    <property type="match status" value="1"/>
</dbReference>
<keyword evidence="2" id="KW-0732">Signal</keyword>
<accession>A0A2I1PC62</accession>
<dbReference type="InterPro" id="IPR050902">
    <property type="entry name" value="ABC_Transporter_SBP"/>
</dbReference>
<feature type="signal peptide" evidence="2">
    <location>
        <begin position="1"/>
        <end position="28"/>
    </location>
</feature>
<dbReference type="SUPFAM" id="SSF53807">
    <property type="entry name" value="Helical backbone' metal receptor"/>
    <property type="match status" value="1"/>
</dbReference>
<feature type="chain" id="PRO_5014173840" evidence="2">
    <location>
        <begin position="29"/>
        <end position="355"/>
    </location>
</feature>
<dbReference type="Proteomes" id="UP000234206">
    <property type="component" value="Unassembled WGS sequence"/>
</dbReference>
<dbReference type="Gene3D" id="3.40.50.1980">
    <property type="entry name" value="Nitrogenase molybdenum iron protein domain"/>
    <property type="match status" value="2"/>
</dbReference>
<dbReference type="PANTHER" id="PTHR30535:SF7">
    <property type="entry name" value="IRON(III) DICITRATE-BINDING PROTEIN"/>
    <property type="match status" value="1"/>
</dbReference>
<dbReference type="InterPro" id="IPR002491">
    <property type="entry name" value="ABC_transptr_periplasmic_BD"/>
</dbReference>
<organism evidence="4 5">
    <name type="scientific">Kytococcus schroeteri</name>
    <dbReference type="NCBI Taxonomy" id="138300"/>
    <lineage>
        <taxon>Bacteria</taxon>
        <taxon>Bacillati</taxon>
        <taxon>Actinomycetota</taxon>
        <taxon>Actinomycetes</taxon>
        <taxon>Micrococcales</taxon>
        <taxon>Kytococcaceae</taxon>
        <taxon>Kytococcus</taxon>
    </lineage>
</organism>
<dbReference type="EMBL" id="PKIZ01000005">
    <property type="protein sequence ID" value="PKZ42217.1"/>
    <property type="molecule type" value="Genomic_DNA"/>
</dbReference>
<dbReference type="RefSeq" id="WP_101849312.1">
    <property type="nucleotide sequence ID" value="NZ_PKIZ01000005.1"/>
</dbReference>
<proteinExistence type="inferred from homology"/>
<evidence type="ECO:0000313" key="4">
    <source>
        <dbReference type="EMBL" id="PKZ42217.1"/>
    </source>
</evidence>
<sequence length="355" mass="37289">MTTRTLTTAALVAVIGLGAAGCSGPSGADSGAGASSASSETVTVTNCGQEVTFPSPVQRMLVNDSNMIATTLAVGAADQIVAVTGLEKDKAVLEEVYGAEEVAGLKELGEVGIGLEPILAQRPDMVFAGYNYGFGEGRNLMPDDLAQRGIAPYVLTESCRRSPDQEERGEMDPWKALAADLTNIGTVTGHEDRAKEVQADIDTRLAKLRKAPQAQRKPVVFLFDSGTDAPFSSGVYGGPQGIIEAAGATNLAEDVKDTWTAISWEKVAAGKPDYIAIVDYPGESVADKVRTLRTNPATKDLPAVKQGRIVALPYVAWTSSPLNIDAAESLRKALEEADLVPASGITPTHDLRVHP</sequence>
<comment type="caution">
    <text evidence="4">The sequence shown here is derived from an EMBL/GenBank/DDBJ whole genome shotgun (WGS) entry which is preliminary data.</text>
</comment>
<protein>
    <submittedName>
        <fullName evidence="4">Iron transporter</fullName>
    </submittedName>
</protein>
<evidence type="ECO:0000259" key="3">
    <source>
        <dbReference type="PROSITE" id="PS50983"/>
    </source>
</evidence>
<keyword evidence="5" id="KW-1185">Reference proteome</keyword>
<dbReference type="PROSITE" id="PS50983">
    <property type="entry name" value="FE_B12_PBP"/>
    <property type="match status" value="1"/>
</dbReference>
<evidence type="ECO:0000256" key="1">
    <source>
        <dbReference type="ARBA" id="ARBA00008814"/>
    </source>
</evidence>
<dbReference type="OrthoDB" id="9797850at2"/>
<reference evidence="4 5" key="1">
    <citation type="submission" date="2017-12" db="EMBL/GenBank/DDBJ databases">
        <title>Phylogenetic diversity of female urinary microbiome.</title>
        <authorList>
            <person name="Thomas-White K."/>
            <person name="Wolfe A.J."/>
        </authorList>
    </citation>
    <scope>NUCLEOTIDE SEQUENCE [LARGE SCALE GENOMIC DNA]</scope>
    <source>
        <strain evidence="4 5">UMB1298</strain>
    </source>
</reference>
<name>A0A2I1PC62_9MICO</name>
<dbReference type="AlphaFoldDB" id="A0A2I1PC62"/>
<gene>
    <name evidence="4" type="ORF">CYJ76_04025</name>
</gene>
<evidence type="ECO:0000313" key="5">
    <source>
        <dbReference type="Proteomes" id="UP000234206"/>
    </source>
</evidence>
<dbReference type="PROSITE" id="PS51257">
    <property type="entry name" value="PROKAR_LIPOPROTEIN"/>
    <property type="match status" value="1"/>
</dbReference>